<keyword evidence="6" id="KW-0804">Transcription</keyword>
<evidence type="ECO:0000256" key="6">
    <source>
        <dbReference type="ARBA" id="ARBA00023163"/>
    </source>
</evidence>
<keyword evidence="4" id="KW-0805">Transcription regulation</keyword>
<dbReference type="Gene3D" id="3.40.1550.20">
    <property type="entry name" value="Transcriptional regulator MraZ domain"/>
    <property type="match status" value="1"/>
</dbReference>
<keyword evidence="2" id="KW-0963">Cytoplasm</keyword>
<accession>A0A2M7TMI8</accession>
<dbReference type="NCBIfam" id="TIGR00242">
    <property type="entry name" value="division/cell wall cluster transcriptional repressor MraZ"/>
    <property type="match status" value="1"/>
</dbReference>
<evidence type="ECO:0000256" key="4">
    <source>
        <dbReference type="ARBA" id="ARBA00023015"/>
    </source>
</evidence>
<feature type="domain" description="SpoVT-AbrB" evidence="8">
    <location>
        <begin position="62"/>
        <end position="105"/>
    </location>
</feature>
<dbReference type="PANTHER" id="PTHR34701">
    <property type="entry name" value="TRANSCRIPTIONAL REGULATOR MRAZ"/>
    <property type="match status" value="1"/>
</dbReference>
<reference evidence="10" key="1">
    <citation type="submission" date="2017-09" db="EMBL/GenBank/DDBJ databases">
        <title>Depth-based differentiation of microbial function through sediment-hosted aquifers and enrichment of novel symbionts in the deep terrestrial subsurface.</title>
        <authorList>
            <person name="Probst A.J."/>
            <person name="Ladd B."/>
            <person name="Jarett J.K."/>
            <person name="Geller-Mcgrath D.E."/>
            <person name="Sieber C.M.K."/>
            <person name="Emerson J.B."/>
            <person name="Anantharaman K."/>
            <person name="Thomas B.C."/>
            <person name="Malmstrom R."/>
            <person name="Stieglmeier M."/>
            <person name="Klingl A."/>
            <person name="Woyke T."/>
            <person name="Ryan C.M."/>
            <person name="Banfield J.F."/>
        </authorList>
    </citation>
    <scope>NUCLEOTIDE SEQUENCE [LARGE SCALE GENOMIC DNA]</scope>
</reference>
<feature type="non-terminal residue" evidence="9">
    <location>
        <position position="1"/>
    </location>
</feature>
<evidence type="ECO:0000256" key="5">
    <source>
        <dbReference type="ARBA" id="ARBA00023125"/>
    </source>
</evidence>
<dbReference type="GO" id="GO:0000976">
    <property type="term" value="F:transcription cis-regulatory region binding"/>
    <property type="evidence" value="ECO:0007669"/>
    <property type="project" value="TreeGrafter"/>
</dbReference>
<evidence type="ECO:0000256" key="1">
    <source>
        <dbReference type="ARBA" id="ARBA00013860"/>
    </source>
</evidence>
<evidence type="ECO:0000313" key="9">
    <source>
        <dbReference type="EMBL" id="PIZ48379.1"/>
    </source>
</evidence>
<dbReference type="PROSITE" id="PS51740">
    <property type="entry name" value="SPOVT_ABRB"/>
    <property type="match status" value="2"/>
</dbReference>
<dbReference type="AlphaFoldDB" id="A0A2M7TMI8"/>
<protein>
    <recommendedName>
        <fullName evidence="1">Transcriptional regulator MraZ</fullName>
    </recommendedName>
</protein>
<dbReference type="InterPro" id="IPR035642">
    <property type="entry name" value="MraZ_N"/>
</dbReference>
<evidence type="ECO:0000256" key="3">
    <source>
        <dbReference type="ARBA" id="ARBA00022737"/>
    </source>
</evidence>
<dbReference type="Pfam" id="PF02381">
    <property type="entry name" value="MraZ"/>
    <property type="match status" value="2"/>
</dbReference>
<dbReference type="SUPFAM" id="SSF89447">
    <property type="entry name" value="AbrB/MazE/MraZ-like"/>
    <property type="match status" value="1"/>
</dbReference>
<dbReference type="CDD" id="cd16320">
    <property type="entry name" value="MraZ_N"/>
    <property type="match status" value="1"/>
</dbReference>
<dbReference type="InterPro" id="IPR038619">
    <property type="entry name" value="MraZ_sf"/>
</dbReference>
<dbReference type="EMBL" id="PFNO01000124">
    <property type="protein sequence ID" value="PIZ48379.1"/>
    <property type="molecule type" value="Genomic_DNA"/>
</dbReference>
<dbReference type="CDD" id="cd16321">
    <property type="entry name" value="MraZ_C"/>
    <property type="match status" value="1"/>
</dbReference>
<organism evidence="9 10">
    <name type="scientific">Candidatus Woesebacteria bacterium CG_4_10_14_0_2_um_filter_39_14</name>
    <dbReference type="NCBI Taxonomy" id="1975054"/>
    <lineage>
        <taxon>Bacteria</taxon>
        <taxon>Candidatus Woeseibacteriota</taxon>
    </lineage>
</organism>
<dbReference type="InterPro" id="IPR020603">
    <property type="entry name" value="MraZ_dom"/>
</dbReference>
<dbReference type="InterPro" id="IPR003444">
    <property type="entry name" value="MraZ"/>
</dbReference>
<dbReference type="GO" id="GO:0003700">
    <property type="term" value="F:DNA-binding transcription factor activity"/>
    <property type="evidence" value="ECO:0007669"/>
    <property type="project" value="InterPro"/>
</dbReference>
<comment type="caution">
    <text evidence="9">The sequence shown here is derived from an EMBL/GenBank/DDBJ whole genome shotgun (WGS) entry which is preliminary data.</text>
</comment>
<feature type="domain" description="SpoVT-AbrB" evidence="8">
    <location>
        <begin position="1"/>
        <end position="33"/>
    </location>
</feature>
<proteinExistence type="inferred from homology"/>
<dbReference type="HAMAP" id="MF_01008">
    <property type="entry name" value="MraZ"/>
    <property type="match status" value="1"/>
</dbReference>
<gene>
    <name evidence="9" type="primary">mraZ</name>
    <name evidence="9" type="ORF">COY29_03870</name>
</gene>
<keyword evidence="3" id="KW-0677">Repeat</keyword>
<dbReference type="InterPro" id="IPR037914">
    <property type="entry name" value="SpoVT-AbrB_sf"/>
</dbReference>
<dbReference type="InterPro" id="IPR007159">
    <property type="entry name" value="SpoVT-AbrB_dom"/>
</dbReference>
<evidence type="ECO:0000259" key="8">
    <source>
        <dbReference type="PROSITE" id="PS51740"/>
    </source>
</evidence>
<evidence type="ECO:0000313" key="10">
    <source>
        <dbReference type="Proteomes" id="UP000229753"/>
    </source>
</evidence>
<keyword evidence="5 7" id="KW-0238">DNA-binding</keyword>
<dbReference type="GO" id="GO:2000143">
    <property type="term" value="P:negative regulation of DNA-templated transcription initiation"/>
    <property type="evidence" value="ECO:0007669"/>
    <property type="project" value="TreeGrafter"/>
</dbReference>
<evidence type="ECO:0000256" key="7">
    <source>
        <dbReference type="PROSITE-ProRule" id="PRU01076"/>
    </source>
</evidence>
<name>A0A2M7TMI8_9BACT</name>
<evidence type="ECO:0000256" key="2">
    <source>
        <dbReference type="ARBA" id="ARBA00022490"/>
    </source>
</evidence>
<dbReference type="Proteomes" id="UP000229753">
    <property type="component" value="Unassembled WGS sequence"/>
</dbReference>
<dbReference type="PANTHER" id="PTHR34701:SF1">
    <property type="entry name" value="TRANSCRIPTIONAL REGULATOR MRAZ"/>
    <property type="match status" value="1"/>
</dbReference>
<dbReference type="InterPro" id="IPR035644">
    <property type="entry name" value="MraZ_C"/>
</dbReference>
<sequence length="129" mass="14914">RLTIPAKLRMELGEKPVLTRGLDNCLFIYPHRDWQLFMEKMDNLPLSQKKARDFKRFMLSGAGEIEIDEMGRILIPESLKKYAKLEKSVVVIGVQDRIELWSENVWNKYIAESEKLSGDIAEGLSEFGI</sequence>